<proteinExistence type="predicted"/>
<organism evidence="2 3">
    <name type="scientific">Nibribacter koreensis</name>
    <dbReference type="NCBI Taxonomy" id="1084519"/>
    <lineage>
        <taxon>Bacteria</taxon>
        <taxon>Pseudomonadati</taxon>
        <taxon>Bacteroidota</taxon>
        <taxon>Cytophagia</taxon>
        <taxon>Cytophagales</taxon>
        <taxon>Hymenobacteraceae</taxon>
        <taxon>Nibribacter</taxon>
    </lineage>
</organism>
<evidence type="ECO:0000313" key="2">
    <source>
        <dbReference type="EMBL" id="GAA4303846.1"/>
    </source>
</evidence>
<evidence type="ECO:0008006" key="4">
    <source>
        <dbReference type="Google" id="ProtNLM"/>
    </source>
</evidence>
<keyword evidence="1" id="KW-0732">Signal</keyword>
<dbReference type="RefSeq" id="WP_345164602.1">
    <property type="nucleotide sequence ID" value="NZ_BAABGX010000002.1"/>
</dbReference>
<accession>A0ABP8FI17</accession>
<gene>
    <name evidence="2" type="ORF">GCM10023183_16800</name>
</gene>
<keyword evidence="3" id="KW-1185">Reference proteome</keyword>
<evidence type="ECO:0000313" key="3">
    <source>
        <dbReference type="Proteomes" id="UP001501844"/>
    </source>
</evidence>
<protein>
    <recommendedName>
        <fullName evidence="4">DUF2268 domain-containing protein</fullName>
    </recommendedName>
</protein>
<dbReference type="EMBL" id="BAABGX010000002">
    <property type="protein sequence ID" value="GAA4303846.1"/>
    <property type="molecule type" value="Genomic_DNA"/>
</dbReference>
<evidence type="ECO:0000256" key="1">
    <source>
        <dbReference type="SAM" id="SignalP"/>
    </source>
</evidence>
<name>A0ABP8FI17_9BACT</name>
<reference evidence="3" key="1">
    <citation type="journal article" date="2019" name="Int. J. Syst. Evol. Microbiol.">
        <title>The Global Catalogue of Microorganisms (GCM) 10K type strain sequencing project: providing services to taxonomists for standard genome sequencing and annotation.</title>
        <authorList>
            <consortium name="The Broad Institute Genomics Platform"/>
            <consortium name="The Broad Institute Genome Sequencing Center for Infectious Disease"/>
            <person name="Wu L."/>
            <person name="Ma J."/>
        </authorList>
    </citation>
    <scope>NUCLEOTIDE SEQUENCE [LARGE SCALE GENOMIC DNA]</scope>
    <source>
        <strain evidence="3">JCM 17917</strain>
    </source>
</reference>
<dbReference type="Proteomes" id="UP001501844">
    <property type="component" value="Unassembled WGS sequence"/>
</dbReference>
<feature type="signal peptide" evidence="1">
    <location>
        <begin position="1"/>
        <end position="18"/>
    </location>
</feature>
<sequence>MRKLLSATLLTFATFSLALGQKKEQRVVTTDIDNFWKAYDRMQTTSDSLQQLHYLQTLYLDKGTPGLKALVEEKNYQAVEWVTSIRRHPNFWKSLRPRTQLAKSGAKGLEPQLKKLKSLYPALRPAQVYFSIGMLRTVGTFKDNMVLIGTEIATGNTSVDLSELPQNLQTYLSRYFKQDPFTYIIPLNVHEYIHTQQKGLGSDLLGKALFEGACDFLSELVTGTRMPLPYMEYGPKHEPELKEQFKAEMFAPLQDNWFYNQSADHPDLGYYMGYSICKSYYQQAKNKRQAIKEMIELDYDNPAATEAFLAASMYYQEPINRSQLLQAYEAKRPIITHISPITGSDSLVDASVKELRVEFSHVMSRFTATDYGAGGKEEWPVVGRKGFSEDKKAYIYLVDLQPGKTYSLKLNGGGFSAVNGYPLKTYEIRFKTKE</sequence>
<comment type="caution">
    <text evidence="2">The sequence shown here is derived from an EMBL/GenBank/DDBJ whole genome shotgun (WGS) entry which is preliminary data.</text>
</comment>
<feature type="chain" id="PRO_5046734553" description="DUF2268 domain-containing protein" evidence="1">
    <location>
        <begin position="19"/>
        <end position="434"/>
    </location>
</feature>